<dbReference type="Proteomes" id="UP000224898">
    <property type="component" value="Segment"/>
</dbReference>
<reference evidence="1 2" key="1">
    <citation type="submission" date="2016-09" db="EMBL/GenBank/DDBJ databases">
        <title>Complete Genome Sequence of Streptomyces 5a phage BRock.</title>
        <authorList>
            <person name="Crossman A."/>
            <person name="Baron S."/>
            <person name="Jamdagni P."/>
            <person name="Khatri P."/>
            <person name="Sharma D."/>
            <person name="Pandey M."/>
            <person name="Goyal S."/>
            <person name="Kumar S."/>
            <person name="Phogat A."/>
            <person name="Chawla G."/>
            <person name="Pasricha M."/>
            <person name="Gupta K."/>
            <person name="Bazzad D."/>
            <person name="Aggarwal V."/>
            <person name="Poughat A."/>
            <person name="Singh K."/>
            <person name="Rana P."/>
            <person name="Gautam R."/>
            <person name="Sharma V."/>
            <person name="Tyagi D."/>
            <person name="Shahi A."/>
            <person name="Jangra N."/>
            <person name="Malik M."/>
            <person name="Sidhu P.K."/>
            <person name="Malik S."/>
            <person name="Ghalyan Y."/>
            <person name="Sharma S.S."/>
            <person name="Malik A."/>
            <person name="Chuttani R."/>
            <person name="Bamal N."/>
            <person name="Bhadula D."/>
            <person name="Batra A."/>
            <person name="Temple L."/>
            <person name="Nehra K."/>
        </authorList>
    </citation>
    <scope>NUCLEOTIDE SEQUENCE [LARGE SCALE GENOMIC DNA]</scope>
</reference>
<evidence type="ECO:0000313" key="1">
    <source>
        <dbReference type="EMBL" id="APC46295.1"/>
    </source>
</evidence>
<protein>
    <submittedName>
        <fullName evidence="1">Uncharacterized protein</fullName>
    </submittedName>
</protein>
<dbReference type="KEGG" id="vg:55601447"/>
<proteinExistence type="predicted"/>
<organism evidence="1 2">
    <name type="scientific">Streptomyces phage BRock</name>
    <dbReference type="NCBI Taxonomy" id="1913591"/>
    <lineage>
        <taxon>Viruses</taxon>
        <taxon>Duplodnaviria</taxon>
        <taxon>Heunggongvirae</taxon>
        <taxon>Uroviricota</taxon>
        <taxon>Caudoviricetes</taxon>
        <taxon>Borockvirus</taxon>
        <taxon>Borockvirus brock</taxon>
    </lineage>
</organism>
<dbReference type="EMBL" id="KX925554">
    <property type="protein sequence ID" value="APC46295.1"/>
    <property type="molecule type" value="Genomic_DNA"/>
</dbReference>
<sequence>MARDHYHAHTPLDAFLDLYEDRESKNPDYVKDLLFKLDLINETYDDSEYWDGGQYMFNSRYVWVWNEDKF</sequence>
<accession>A0A1J0GVT1</accession>
<evidence type="ECO:0000313" key="2">
    <source>
        <dbReference type="Proteomes" id="UP000224898"/>
    </source>
</evidence>
<dbReference type="GeneID" id="55601447"/>
<name>A0A1J0GVT1_9CAUD</name>
<keyword evidence="2" id="KW-1185">Reference proteome</keyword>
<dbReference type="RefSeq" id="YP_009831758.1">
    <property type="nucleotide sequence ID" value="NC_048650.1"/>
</dbReference>